<organism evidence="2 3">
    <name type="scientific">Acidiferrimicrobium australe</name>
    <dbReference type="NCBI Taxonomy" id="2664430"/>
    <lineage>
        <taxon>Bacteria</taxon>
        <taxon>Bacillati</taxon>
        <taxon>Actinomycetota</taxon>
        <taxon>Acidimicrobiia</taxon>
        <taxon>Acidimicrobiales</taxon>
        <taxon>Acidimicrobiaceae</taxon>
        <taxon>Acidiferrimicrobium</taxon>
    </lineage>
</organism>
<dbReference type="Proteomes" id="UP000437736">
    <property type="component" value="Unassembled WGS sequence"/>
</dbReference>
<comment type="caution">
    <text evidence="2">The sequence shown here is derived from an EMBL/GenBank/DDBJ whole genome shotgun (WGS) entry which is preliminary data.</text>
</comment>
<dbReference type="Pfam" id="PF14417">
    <property type="entry name" value="MEDS"/>
    <property type="match status" value="1"/>
</dbReference>
<sequence>MSRVIDGRAGGDGPSRPAVCSGVHRSHLAAARDVSGTWPSGHSVWAFRGLAEFHARVGRFLAQGAARGERLLLVEDDPRPGQWPSELLEREVLRLASVAEVYGSARLPDPTAQEAVFDQVLGEALADGYVGLRIAADNTSVATGGERLAAWCRWEARADRFMAAEPVTGLCAFDRVRLDAGDLRLLVGLHEVRVGPEP</sequence>
<keyword evidence="3" id="KW-1185">Reference proteome</keyword>
<accession>A0ABW9QP92</accession>
<evidence type="ECO:0000313" key="3">
    <source>
        <dbReference type="Proteomes" id="UP000437736"/>
    </source>
</evidence>
<evidence type="ECO:0000313" key="2">
    <source>
        <dbReference type="EMBL" id="MST31417.1"/>
    </source>
</evidence>
<evidence type="ECO:0000259" key="1">
    <source>
        <dbReference type="Pfam" id="PF14417"/>
    </source>
</evidence>
<gene>
    <name evidence="2" type="ORF">GHK86_01550</name>
</gene>
<reference evidence="2 3" key="1">
    <citation type="submission" date="2019-11" db="EMBL/GenBank/DDBJ databases">
        <title>Acidiferrimicrobium australis gen. nov., sp. nov., an acidophilic and obligately heterotrophic, member of the Actinobacteria that catalyses dissimilatory oxido- reduction of iron isolated from metal-rich acidic water in Chile.</title>
        <authorList>
            <person name="Gonzalez D."/>
            <person name="Huber K."/>
            <person name="Hedrich S."/>
            <person name="Rojas-Villalobos C."/>
            <person name="Quatrini R."/>
            <person name="Dinamarca M.A."/>
            <person name="Schwarz A."/>
            <person name="Canales C."/>
            <person name="Nancucheo I."/>
        </authorList>
    </citation>
    <scope>NUCLEOTIDE SEQUENCE [LARGE SCALE GENOMIC DNA]</scope>
    <source>
        <strain evidence="2 3">USS-CCA1</strain>
    </source>
</reference>
<protein>
    <recommendedName>
        <fullName evidence="1">MEDS domain-containing protein</fullName>
    </recommendedName>
</protein>
<name>A0ABW9QP92_9ACTN</name>
<dbReference type="InterPro" id="IPR025847">
    <property type="entry name" value="MEDS_domain"/>
</dbReference>
<proteinExistence type="predicted"/>
<dbReference type="EMBL" id="WJHE01000063">
    <property type="protein sequence ID" value="MST31417.1"/>
    <property type="molecule type" value="Genomic_DNA"/>
</dbReference>
<feature type="domain" description="MEDS" evidence="1">
    <location>
        <begin position="42"/>
        <end position="190"/>
    </location>
</feature>